<organism evidence="3 4">
    <name type="scientific">Dioscorea cayennensis subsp. rotundata</name>
    <name type="common">White Guinea yam</name>
    <name type="synonym">Dioscorea rotundata</name>
    <dbReference type="NCBI Taxonomy" id="55577"/>
    <lineage>
        <taxon>Eukaryota</taxon>
        <taxon>Viridiplantae</taxon>
        <taxon>Streptophyta</taxon>
        <taxon>Embryophyta</taxon>
        <taxon>Tracheophyta</taxon>
        <taxon>Spermatophyta</taxon>
        <taxon>Magnoliopsida</taxon>
        <taxon>Liliopsida</taxon>
        <taxon>Dioscoreales</taxon>
        <taxon>Dioscoreaceae</taxon>
        <taxon>Dioscorea</taxon>
    </lineage>
</organism>
<dbReference type="InterPro" id="IPR044730">
    <property type="entry name" value="RNase_H-like_dom_plant"/>
</dbReference>
<dbReference type="InterPro" id="IPR036397">
    <property type="entry name" value="RNaseH_sf"/>
</dbReference>
<dbReference type="GeneID" id="120254337"/>
<dbReference type="InterPro" id="IPR026960">
    <property type="entry name" value="RVT-Znf"/>
</dbReference>
<accession>A0AB40AUA0</accession>
<reference evidence="4" key="1">
    <citation type="submission" date="2025-08" db="UniProtKB">
        <authorList>
            <consortium name="RefSeq"/>
        </authorList>
    </citation>
    <scope>IDENTIFICATION</scope>
</reference>
<dbReference type="InterPro" id="IPR012337">
    <property type="entry name" value="RNaseH-like_sf"/>
</dbReference>
<dbReference type="InterPro" id="IPR002156">
    <property type="entry name" value="RNaseH_domain"/>
</dbReference>
<evidence type="ECO:0000313" key="3">
    <source>
        <dbReference type="Proteomes" id="UP001515500"/>
    </source>
</evidence>
<dbReference type="Pfam" id="PF13456">
    <property type="entry name" value="RVT_3"/>
    <property type="match status" value="1"/>
</dbReference>
<keyword evidence="3" id="KW-1185">Reference proteome</keyword>
<gene>
    <name evidence="4" type="primary">LOC120254337</name>
</gene>
<dbReference type="GO" id="GO:0004523">
    <property type="term" value="F:RNA-DNA hybrid ribonuclease activity"/>
    <property type="evidence" value="ECO:0007669"/>
    <property type="project" value="InterPro"/>
</dbReference>
<dbReference type="Proteomes" id="UP001515500">
    <property type="component" value="Unplaced"/>
</dbReference>
<dbReference type="PANTHER" id="PTHR34146:SF8">
    <property type="entry name" value="RNASE H TYPE-1 DOMAIN-CONTAINING PROTEIN"/>
    <property type="match status" value="1"/>
</dbReference>
<dbReference type="Gene3D" id="3.30.420.10">
    <property type="entry name" value="Ribonuclease H-like superfamily/Ribonuclease H"/>
    <property type="match status" value="1"/>
</dbReference>
<proteinExistence type="predicted"/>
<evidence type="ECO:0000313" key="4">
    <source>
        <dbReference type="RefSeq" id="XP_039118393.1"/>
    </source>
</evidence>
<dbReference type="AlphaFoldDB" id="A0AB40AUA0"/>
<evidence type="ECO:0000259" key="1">
    <source>
        <dbReference type="Pfam" id="PF13456"/>
    </source>
</evidence>
<protein>
    <submittedName>
        <fullName evidence="4">Uncharacterized protein LOC120254337</fullName>
    </submittedName>
</protein>
<dbReference type="GO" id="GO:0003676">
    <property type="term" value="F:nucleic acid binding"/>
    <property type="evidence" value="ECO:0007669"/>
    <property type="project" value="InterPro"/>
</dbReference>
<dbReference type="Pfam" id="PF13966">
    <property type="entry name" value="zf-RVT"/>
    <property type="match status" value="1"/>
</dbReference>
<dbReference type="CDD" id="cd06222">
    <property type="entry name" value="RNase_H_like"/>
    <property type="match status" value="1"/>
</dbReference>
<name>A0AB40AUA0_DIOCR</name>
<dbReference type="RefSeq" id="XP_039118393.1">
    <property type="nucleotide sequence ID" value="XM_039262459.1"/>
</dbReference>
<dbReference type="SUPFAM" id="SSF53098">
    <property type="entry name" value="Ribonuclease H-like"/>
    <property type="match status" value="1"/>
</dbReference>
<sequence length="398" mass="45411">MDFSVENLSLLDFIFDFQWNSNALSNFMGPNADLNWLTKVQISFDLENSWILWPKTPHTSVVSAVYSTLNDDSTVAHWHGWRQIWQLVVAPRVRTFVWRLAHSRLPTCDIFYNLNFGPQTHCVLCNLVPETTHHIFWDSCKTLSCWSNILNSLGLSLSSMNILSTGAWLVSHFNHWSDHQFVKAVIAFSLWLIWKARCNAIFKKISPNFNLIPTQARCLAKEYSKKPNKFLRDVYSCTLNPSVSIFSDASWINDTCNAGLGFLITIDNNNLLLAGSVAAPLDSPIQAEAAAMILALEECIKRRWWPSTIFSDCIGLLNLIKNFQISVAWHLDLEARRLRSLLHQLQNPNLEYIPREDNLVADALSKHAHLNPELSLFAKGMQLPFWFFNACSSMNIAP</sequence>
<dbReference type="PANTHER" id="PTHR34146">
    <property type="entry name" value="POLYNUCLEOTIDYL TRANSFERASE, RIBONUCLEASE H-LIKE SUPERFAMILY PROTEIN-RELATED"/>
    <property type="match status" value="1"/>
</dbReference>
<feature type="domain" description="Reverse transcriptase zinc-binding" evidence="2">
    <location>
        <begin position="62"/>
        <end position="146"/>
    </location>
</feature>
<feature type="domain" description="RNase H type-1" evidence="1">
    <location>
        <begin position="247"/>
        <end position="368"/>
    </location>
</feature>
<evidence type="ECO:0000259" key="2">
    <source>
        <dbReference type="Pfam" id="PF13966"/>
    </source>
</evidence>